<sequence>MANSPSGIPTMISDGKRMRVVWTPGDGDGDPSTYLVEKAMNIIKGHPTWKIFIGDVKFPIGRGSTDEPPHYIYLDDQACYIISCSNEYSNDELKDFWPFDFNAQGAIKTGRKNRGRLAYVDDSHSEIAKARLRGKNKWYYFTGDPAVTDYKSIRPNVLRMEREVAAELSEHVAEGVDIDDIFQTPIDEVLEPIAEPVPEPTPEAVMAPCIAPVPNTNHLYPETPTLSKRYNVPAEIPVHNVGDLYPSKPTLTTVPTTKGPAKTSAPKIKSIYPAWSTSRAPQSTPFLSDVAFSLPRPESLFQSGLHPQAKALALPPRVVTGSPYGTIVPASHFRSIPRPVRGDLGNVFANTPAASSIGASNPKRSFSECHPFPTEPTNPTTPLKRAFVIPFDISSSDSSPPTPPFKRVQLDPAEAPCALSGGTNLGSDGANDDEFGLADVANANKVPLDDKSKLAHLAAYLSAT</sequence>
<evidence type="ECO:0000313" key="1">
    <source>
        <dbReference type="EMBL" id="KAF2704379.1"/>
    </source>
</evidence>
<protein>
    <submittedName>
        <fullName evidence="1">Uncharacterized protein</fullName>
    </submittedName>
</protein>
<dbReference type="Proteomes" id="UP000799428">
    <property type="component" value="Unassembled WGS sequence"/>
</dbReference>
<name>A0A6G1JUU8_9PLEO</name>
<reference evidence="1" key="1">
    <citation type="journal article" date="2020" name="Stud. Mycol.">
        <title>101 Dothideomycetes genomes: a test case for predicting lifestyles and emergence of pathogens.</title>
        <authorList>
            <person name="Haridas S."/>
            <person name="Albert R."/>
            <person name="Binder M."/>
            <person name="Bloem J."/>
            <person name="Labutti K."/>
            <person name="Salamov A."/>
            <person name="Andreopoulos B."/>
            <person name="Baker S."/>
            <person name="Barry K."/>
            <person name="Bills G."/>
            <person name="Bluhm B."/>
            <person name="Cannon C."/>
            <person name="Castanera R."/>
            <person name="Culley D."/>
            <person name="Daum C."/>
            <person name="Ezra D."/>
            <person name="Gonzalez J."/>
            <person name="Henrissat B."/>
            <person name="Kuo A."/>
            <person name="Liang C."/>
            <person name="Lipzen A."/>
            <person name="Lutzoni F."/>
            <person name="Magnuson J."/>
            <person name="Mondo S."/>
            <person name="Nolan M."/>
            <person name="Ohm R."/>
            <person name="Pangilinan J."/>
            <person name="Park H.-J."/>
            <person name="Ramirez L."/>
            <person name="Alfaro M."/>
            <person name="Sun H."/>
            <person name="Tritt A."/>
            <person name="Yoshinaga Y."/>
            <person name="Zwiers L.-H."/>
            <person name="Turgeon B."/>
            <person name="Goodwin S."/>
            <person name="Spatafora J."/>
            <person name="Crous P."/>
            <person name="Grigoriev I."/>
        </authorList>
    </citation>
    <scope>NUCLEOTIDE SEQUENCE</scope>
    <source>
        <strain evidence="1">CBS 279.74</strain>
    </source>
</reference>
<dbReference type="OrthoDB" id="3650389at2759"/>
<proteinExistence type="predicted"/>
<evidence type="ECO:0000313" key="2">
    <source>
        <dbReference type="Proteomes" id="UP000799428"/>
    </source>
</evidence>
<accession>A0A6G1JUU8</accession>
<keyword evidence="2" id="KW-1185">Reference proteome</keyword>
<gene>
    <name evidence="1" type="ORF">K504DRAFT_449403</name>
</gene>
<dbReference type="EMBL" id="MU005782">
    <property type="protein sequence ID" value="KAF2704379.1"/>
    <property type="molecule type" value="Genomic_DNA"/>
</dbReference>
<dbReference type="AlphaFoldDB" id="A0A6G1JUU8"/>
<organism evidence="1 2">
    <name type="scientific">Pleomassaria siparia CBS 279.74</name>
    <dbReference type="NCBI Taxonomy" id="1314801"/>
    <lineage>
        <taxon>Eukaryota</taxon>
        <taxon>Fungi</taxon>
        <taxon>Dikarya</taxon>
        <taxon>Ascomycota</taxon>
        <taxon>Pezizomycotina</taxon>
        <taxon>Dothideomycetes</taxon>
        <taxon>Pleosporomycetidae</taxon>
        <taxon>Pleosporales</taxon>
        <taxon>Pleomassariaceae</taxon>
        <taxon>Pleomassaria</taxon>
    </lineage>
</organism>